<dbReference type="AlphaFoldDB" id="A0A814KZP0"/>
<evidence type="ECO:0000313" key="2">
    <source>
        <dbReference type="EMBL" id="CAF3718724.1"/>
    </source>
</evidence>
<comment type="caution">
    <text evidence="1">The sequence shown here is derived from an EMBL/GenBank/DDBJ whole genome shotgun (WGS) entry which is preliminary data.</text>
</comment>
<name>A0A814KZP0_9BILA</name>
<organism evidence="1 3">
    <name type="scientific">Adineta steineri</name>
    <dbReference type="NCBI Taxonomy" id="433720"/>
    <lineage>
        <taxon>Eukaryota</taxon>
        <taxon>Metazoa</taxon>
        <taxon>Spiralia</taxon>
        <taxon>Gnathifera</taxon>
        <taxon>Rotifera</taxon>
        <taxon>Eurotatoria</taxon>
        <taxon>Bdelloidea</taxon>
        <taxon>Adinetida</taxon>
        <taxon>Adinetidae</taxon>
        <taxon>Adineta</taxon>
    </lineage>
</organism>
<reference evidence="1" key="1">
    <citation type="submission" date="2021-02" db="EMBL/GenBank/DDBJ databases">
        <authorList>
            <person name="Nowell W R."/>
        </authorList>
    </citation>
    <scope>NUCLEOTIDE SEQUENCE</scope>
</reference>
<sequence length="142" mass="16420">MSSITISSTSLNEEMNHLIKLCSYISQTASRIRSEHLSNVSFSPDYIKYYHHQLLSIAENIEGSAVLLESLLAIEKRRSISIETKKTRYYYTREDLLKLRQHVSSSLSIQIKHSLDLVIERESNCIDKQSKTFGRDIRTILI</sequence>
<proteinExistence type="predicted"/>
<protein>
    <submittedName>
        <fullName evidence="1">Uncharacterized protein</fullName>
    </submittedName>
</protein>
<accession>A0A814KZP0</accession>
<evidence type="ECO:0000313" key="1">
    <source>
        <dbReference type="EMBL" id="CAF1057883.1"/>
    </source>
</evidence>
<evidence type="ECO:0000313" key="3">
    <source>
        <dbReference type="Proteomes" id="UP000663860"/>
    </source>
</evidence>
<dbReference type="EMBL" id="CAJNOE010000217">
    <property type="protein sequence ID" value="CAF1057883.1"/>
    <property type="molecule type" value="Genomic_DNA"/>
</dbReference>
<dbReference type="EMBL" id="CAJOBB010000626">
    <property type="protein sequence ID" value="CAF3718724.1"/>
    <property type="molecule type" value="Genomic_DNA"/>
</dbReference>
<dbReference type="Proteomes" id="UP000663868">
    <property type="component" value="Unassembled WGS sequence"/>
</dbReference>
<dbReference type="Proteomes" id="UP000663860">
    <property type="component" value="Unassembled WGS sequence"/>
</dbReference>
<gene>
    <name evidence="1" type="ORF">IZO911_LOCUS20706</name>
    <name evidence="2" type="ORF">KXQ929_LOCUS12258</name>
</gene>